<evidence type="ECO:0000313" key="4">
    <source>
        <dbReference type="EMBL" id="OHV42795.1"/>
    </source>
</evidence>
<dbReference type="Pfam" id="PF00881">
    <property type="entry name" value="Nitroreductase"/>
    <property type="match status" value="1"/>
</dbReference>
<dbReference type="Gene3D" id="3.40.109.10">
    <property type="entry name" value="NADH Oxidase"/>
    <property type="match status" value="1"/>
</dbReference>
<evidence type="ECO:0000313" key="5">
    <source>
        <dbReference type="Proteomes" id="UP000179769"/>
    </source>
</evidence>
<comment type="similarity">
    <text evidence="1">Belongs to the nitroreductase family.</text>
</comment>
<organism evidence="4 5">
    <name type="scientific">Parafrankia soli</name>
    <dbReference type="NCBI Taxonomy" id="2599596"/>
    <lineage>
        <taxon>Bacteria</taxon>
        <taxon>Bacillati</taxon>
        <taxon>Actinomycetota</taxon>
        <taxon>Actinomycetes</taxon>
        <taxon>Frankiales</taxon>
        <taxon>Frankiaceae</taxon>
        <taxon>Parafrankia</taxon>
    </lineage>
</organism>
<dbReference type="InterPro" id="IPR029479">
    <property type="entry name" value="Nitroreductase"/>
</dbReference>
<dbReference type="InterPro" id="IPR000415">
    <property type="entry name" value="Nitroreductase-like"/>
</dbReference>
<keyword evidence="2" id="KW-0560">Oxidoreductase</keyword>
<gene>
    <name evidence="4" type="ORF">BBK14_31695</name>
</gene>
<name>A0A1S1RBB9_9ACTN</name>
<evidence type="ECO:0000256" key="2">
    <source>
        <dbReference type="ARBA" id="ARBA00023002"/>
    </source>
</evidence>
<dbReference type="RefSeq" id="WP_071060105.1">
    <property type="nucleotide sequence ID" value="NZ_MAXA01000040.1"/>
</dbReference>
<dbReference type="OrthoDB" id="3774920at2"/>
<evidence type="ECO:0000256" key="1">
    <source>
        <dbReference type="ARBA" id="ARBA00007118"/>
    </source>
</evidence>
<dbReference type="CDD" id="cd02062">
    <property type="entry name" value="Nitro_FMN_reductase"/>
    <property type="match status" value="1"/>
</dbReference>
<dbReference type="PANTHER" id="PTHR43673:SF10">
    <property type="entry name" value="NADH DEHYDROGENASE_NAD(P)H NITROREDUCTASE XCC3605-RELATED"/>
    <property type="match status" value="1"/>
</dbReference>
<reference evidence="5" key="1">
    <citation type="submission" date="2016-07" db="EMBL/GenBank/DDBJ databases">
        <title>Frankia sp. NRRL B-16219 Genome sequencing.</title>
        <authorList>
            <person name="Ghodhbane-Gtari F."/>
            <person name="Swanson E."/>
            <person name="Gueddou A."/>
            <person name="Louati M."/>
            <person name="Nouioui I."/>
            <person name="Hezbri K."/>
            <person name="Abebe-Akele F."/>
            <person name="Simpson S."/>
            <person name="Morris K."/>
            <person name="Thomas K."/>
            <person name="Gtari M."/>
            <person name="Tisa L.S."/>
        </authorList>
    </citation>
    <scope>NUCLEOTIDE SEQUENCE [LARGE SCALE GENOMIC DNA]</scope>
    <source>
        <strain evidence="5">NRRL B-16219</strain>
    </source>
</reference>
<evidence type="ECO:0000259" key="3">
    <source>
        <dbReference type="Pfam" id="PF00881"/>
    </source>
</evidence>
<sequence length="217" mass="24413">MLLDLSPDELLSTTRAVRHRLDLSRPVPWELIQECVELAVQAPTGRNRQRWHFVVVTDRERRYALADVFRKAVAAADPHASPLTQRDAERMNAYPSSLSKMRSGFQHLYDNIHRVPALVVPCVEGRTDDASVLAQSMTWGSILPAVWSFMLAARARGLGTVWTTAQAPLEREMATLLGVPFNRVMLAAFVPLAYTVGTEFRPAPRVPLGQVLHRNHW</sequence>
<dbReference type="GO" id="GO:0016491">
    <property type="term" value="F:oxidoreductase activity"/>
    <property type="evidence" value="ECO:0007669"/>
    <property type="project" value="UniProtKB-KW"/>
</dbReference>
<dbReference type="PANTHER" id="PTHR43673">
    <property type="entry name" value="NAD(P)H NITROREDUCTASE YDGI-RELATED"/>
    <property type="match status" value="1"/>
</dbReference>
<accession>A0A1S1RBB9</accession>
<proteinExistence type="inferred from homology"/>
<keyword evidence="5" id="KW-1185">Reference proteome</keyword>
<dbReference type="SUPFAM" id="SSF55469">
    <property type="entry name" value="FMN-dependent nitroreductase-like"/>
    <property type="match status" value="1"/>
</dbReference>
<comment type="caution">
    <text evidence="4">The sequence shown here is derived from an EMBL/GenBank/DDBJ whole genome shotgun (WGS) entry which is preliminary data.</text>
</comment>
<dbReference type="Proteomes" id="UP000179769">
    <property type="component" value="Unassembled WGS sequence"/>
</dbReference>
<protein>
    <submittedName>
        <fullName evidence="4">NADH dehydrogenase</fullName>
    </submittedName>
</protein>
<dbReference type="EMBL" id="MAXA01000040">
    <property type="protein sequence ID" value="OHV42795.1"/>
    <property type="molecule type" value="Genomic_DNA"/>
</dbReference>
<feature type="domain" description="Nitroreductase" evidence="3">
    <location>
        <begin position="15"/>
        <end position="185"/>
    </location>
</feature>
<dbReference type="AlphaFoldDB" id="A0A1S1RBB9"/>